<reference evidence="1 2" key="1">
    <citation type="journal article" date="2020" name="Cell Host Microbe">
        <title>Functional and Genomic Variation between Human-Derived Isolates of Lachnospiraceae Reveals Inter- and Intra-Species Diversity.</title>
        <authorList>
            <person name="Sorbara M.T."/>
            <person name="Littmann E.R."/>
            <person name="Fontana E."/>
            <person name="Moody T.U."/>
            <person name="Kohout C.E."/>
            <person name="Gjonbalaj M."/>
            <person name="Eaton V."/>
            <person name="Seok R."/>
            <person name="Leiner I.M."/>
            <person name="Pamer E.G."/>
        </authorList>
    </citation>
    <scope>NUCLEOTIDE SEQUENCE [LARGE SCALE GENOMIC DNA]</scope>
    <source>
        <strain evidence="1 2">MSK.15.26</strain>
    </source>
</reference>
<dbReference type="PROSITE" id="PS50818">
    <property type="entry name" value="INTEIN_C_TER"/>
    <property type="match status" value="1"/>
</dbReference>
<dbReference type="Pfam" id="PF18941">
    <property type="entry name" value="DUF5688"/>
    <property type="match status" value="1"/>
</dbReference>
<protein>
    <recommendedName>
        <fullName evidence="3">Intein C-terminal splicing domain-containing protein</fullName>
    </recommendedName>
</protein>
<evidence type="ECO:0008006" key="3">
    <source>
        <dbReference type="Google" id="ProtNLM"/>
    </source>
</evidence>
<sequence>MDYETFKTELLEVLQRAAGEKKEVSLHQIEKNNGVLLDGIIIRKEGKNIAPTLYLEELYEAWEENASMEELAKEILAFEELQKPETEISMENFEDYGQARTRIYYKLINYEMNRKRLDKMPHIKYLDLAVVFYYRVEGGNFHGATVLIHNCNLEAWGITRRCLLEDAVHNTSRKLPYTLQGMEALIAELTGESPEFSREEELMYVLTNKEKCFGAAVILYPHVLSHIAGLLRGNFYILPSSVHECILVPDRGQYSRLELKKMVREVNEKQVEEEEILSNEVYYYDRKKAALMM</sequence>
<dbReference type="RefSeq" id="WP_173747685.1">
    <property type="nucleotide sequence ID" value="NZ_JAAITA010000002.1"/>
</dbReference>
<evidence type="ECO:0000313" key="1">
    <source>
        <dbReference type="EMBL" id="NSJ85074.1"/>
    </source>
</evidence>
<dbReference type="Proteomes" id="UP000822142">
    <property type="component" value="Unassembled WGS sequence"/>
</dbReference>
<dbReference type="InterPro" id="IPR043743">
    <property type="entry name" value="DUF5688"/>
</dbReference>
<comment type="caution">
    <text evidence="1">The sequence shown here is derived from an EMBL/GenBank/DDBJ whole genome shotgun (WGS) entry which is preliminary data.</text>
</comment>
<dbReference type="EMBL" id="JAAITA010000002">
    <property type="protein sequence ID" value="NSJ85074.1"/>
    <property type="molecule type" value="Genomic_DNA"/>
</dbReference>
<gene>
    <name evidence="1" type="ORF">G5A70_02475</name>
</gene>
<evidence type="ECO:0000313" key="2">
    <source>
        <dbReference type="Proteomes" id="UP000822142"/>
    </source>
</evidence>
<name>A0ABX2I6E9_BLAHA</name>
<proteinExistence type="predicted"/>
<keyword evidence="2" id="KW-1185">Reference proteome</keyword>
<organism evidence="1 2">
    <name type="scientific">Blautia hansenii</name>
    <name type="common">Ruminococcus hansenii</name>
    <dbReference type="NCBI Taxonomy" id="1322"/>
    <lineage>
        <taxon>Bacteria</taxon>
        <taxon>Bacillati</taxon>
        <taxon>Bacillota</taxon>
        <taxon>Clostridia</taxon>
        <taxon>Lachnospirales</taxon>
        <taxon>Lachnospiraceae</taxon>
        <taxon>Blautia</taxon>
    </lineage>
</organism>
<accession>A0ABX2I6E9</accession>
<dbReference type="InterPro" id="IPR030934">
    <property type="entry name" value="Intein_C"/>
</dbReference>